<sequence>MSRLVIQKVFPTFPKRTLLYNSVVSHRNLATEASPEDYGYYPDPLEHATGREKKMLLARLAGDDRYEPKVYYRAESSTKERPNLVPSHFPDRIIGCLCKFQYYLKKKVELES</sequence>
<keyword evidence="2 3" id="KW-0862">Zinc</keyword>
<dbReference type="GO" id="GO:0005740">
    <property type="term" value="C:mitochondrial envelope"/>
    <property type="evidence" value="ECO:0007669"/>
    <property type="project" value="InterPro"/>
</dbReference>
<gene>
    <name evidence="4" type="ORF">DICVIV_02193</name>
</gene>
<dbReference type="Proteomes" id="UP000053766">
    <property type="component" value="Unassembled WGS sequence"/>
</dbReference>
<dbReference type="Pfam" id="PF01215">
    <property type="entry name" value="COX5B"/>
    <property type="match status" value="1"/>
</dbReference>
<dbReference type="GO" id="GO:0006123">
    <property type="term" value="P:mitochondrial electron transport, cytochrome c to oxygen"/>
    <property type="evidence" value="ECO:0007669"/>
    <property type="project" value="InterPro"/>
</dbReference>
<evidence type="ECO:0000256" key="2">
    <source>
        <dbReference type="ARBA" id="ARBA00022833"/>
    </source>
</evidence>
<accession>A0A0D8Y625</accession>
<evidence type="ECO:0000256" key="1">
    <source>
        <dbReference type="ARBA" id="ARBA00022723"/>
    </source>
</evidence>
<name>A0A0D8Y625_DICVI</name>
<feature type="binding site" evidence="3">
    <location>
        <position position="96"/>
    </location>
    <ligand>
        <name>Zn(2+)</name>
        <dbReference type="ChEBI" id="CHEBI:29105"/>
    </ligand>
</feature>
<evidence type="ECO:0000313" key="4">
    <source>
        <dbReference type="EMBL" id="KJH51657.1"/>
    </source>
</evidence>
<dbReference type="STRING" id="29172.A0A0D8Y625"/>
<reference evidence="4 5" key="1">
    <citation type="submission" date="2013-11" db="EMBL/GenBank/DDBJ databases">
        <title>Draft genome of the bovine lungworm Dictyocaulus viviparus.</title>
        <authorList>
            <person name="Mitreva M."/>
        </authorList>
    </citation>
    <scope>NUCLEOTIDE SEQUENCE [LARGE SCALE GENOMIC DNA]</scope>
    <source>
        <strain evidence="4 5">HannoverDv2000</strain>
    </source>
</reference>
<dbReference type="OrthoDB" id="10249250at2759"/>
<feature type="binding site" evidence="3">
    <location>
        <position position="98"/>
    </location>
    <ligand>
        <name>Zn(2+)</name>
        <dbReference type="ChEBI" id="CHEBI:29105"/>
    </ligand>
</feature>
<protein>
    <submittedName>
        <fullName evidence="4">Uncharacterized protein</fullName>
    </submittedName>
</protein>
<keyword evidence="1 3" id="KW-0479">Metal-binding</keyword>
<dbReference type="Gene3D" id="2.60.11.10">
    <property type="entry name" value="Cytochrome c oxidase, subunit Vb"/>
    <property type="match status" value="1"/>
</dbReference>
<keyword evidence="5" id="KW-1185">Reference proteome</keyword>
<dbReference type="GO" id="GO:0046872">
    <property type="term" value="F:metal ion binding"/>
    <property type="evidence" value="ECO:0007669"/>
    <property type="project" value="UniProtKB-KW"/>
</dbReference>
<dbReference type="GO" id="GO:0045277">
    <property type="term" value="C:respiratory chain complex IV"/>
    <property type="evidence" value="ECO:0007669"/>
    <property type="project" value="InterPro"/>
</dbReference>
<organism evidence="4 5">
    <name type="scientific">Dictyocaulus viviparus</name>
    <name type="common">Bovine lungworm</name>
    <dbReference type="NCBI Taxonomy" id="29172"/>
    <lineage>
        <taxon>Eukaryota</taxon>
        <taxon>Metazoa</taxon>
        <taxon>Ecdysozoa</taxon>
        <taxon>Nematoda</taxon>
        <taxon>Chromadorea</taxon>
        <taxon>Rhabditida</taxon>
        <taxon>Rhabditina</taxon>
        <taxon>Rhabditomorpha</taxon>
        <taxon>Strongyloidea</taxon>
        <taxon>Metastrongylidae</taxon>
        <taxon>Dictyocaulus</taxon>
    </lineage>
</organism>
<reference evidence="5" key="2">
    <citation type="journal article" date="2016" name="Sci. Rep.">
        <title>Dictyocaulus viviparus genome, variome and transcriptome elucidate lungworm biology and support future intervention.</title>
        <authorList>
            <person name="McNulty S.N."/>
            <person name="Strube C."/>
            <person name="Rosa B.A."/>
            <person name="Martin J.C."/>
            <person name="Tyagi R."/>
            <person name="Choi Y.J."/>
            <person name="Wang Q."/>
            <person name="Hallsworth Pepin K."/>
            <person name="Zhang X."/>
            <person name="Ozersky P."/>
            <person name="Wilson R.K."/>
            <person name="Sternberg P.W."/>
            <person name="Gasser R.B."/>
            <person name="Mitreva M."/>
        </authorList>
    </citation>
    <scope>NUCLEOTIDE SEQUENCE [LARGE SCALE GENOMIC DNA]</scope>
    <source>
        <strain evidence="5">HannoverDv2000</strain>
    </source>
</reference>
<dbReference type="AlphaFoldDB" id="A0A0D8Y625"/>
<dbReference type="PANTHER" id="PTHR10122:SF0">
    <property type="entry name" value="CYTOCHROME C OXIDASE SUBUNIT 5B, ISOFORM A-RELATED"/>
    <property type="match status" value="1"/>
</dbReference>
<proteinExistence type="predicted"/>
<evidence type="ECO:0000256" key="3">
    <source>
        <dbReference type="PIRSR" id="PIRSR602124-1"/>
    </source>
</evidence>
<dbReference type="InterPro" id="IPR036972">
    <property type="entry name" value="Cyt_c_oxidase_su5b_sf"/>
</dbReference>
<evidence type="ECO:0000313" key="5">
    <source>
        <dbReference type="Proteomes" id="UP000053766"/>
    </source>
</evidence>
<dbReference type="EMBL" id="KN716179">
    <property type="protein sequence ID" value="KJH51657.1"/>
    <property type="molecule type" value="Genomic_DNA"/>
</dbReference>
<dbReference type="PROSITE" id="PS51359">
    <property type="entry name" value="COX5B_2"/>
    <property type="match status" value="1"/>
</dbReference>
<dbReference type="PANTHER" id="PTHR10122">
    <property type="entry name" value="CYTOCHROME C OXIDASE SUBUNIT 5B, MITOCHONDRIAL"/>
    <property type="match status" value="1"/>
</dbReference>
<dbReference type="InterPro" id="IPR002124">
    <property type="entry name" value="Cyt_c_oxidase_su5b"/>
</dbReference>
<dbReference type="SUPFAM" id="SSF57802">
    <property type="entry name" value="Rubredoxin-like"/>
    <property type="match status" value="1"/>
</dbReference>